<comment type="similarity">
    <text evidence="1">Belongs to the HIBADH-related family.</text>
</comment>
<dbReference type="InterPro" id="IPR048666">
    <property type="entry name" value="RedAm-like_C"/>
</dbReference>
<keyword evidence="7" id="KW-1185">Reference proteome</keyword>
<dbReference type="Pfam" id="PF03446">
    <property type="entry name" value="NAD_binding_2"/>
    <property type="match status" value="1"/>
</dbReference>
<dbReference type="InterPro" id="IPR036291">
    <property type="entry name" value="NAD(P)-bd_dom_sf"/>
</dbReference>
<dbReference type="Pfam" id="PF21761">
    <property type="entry name" value="RedAm-like_C"/>
    <property type="match status" value="1"/>
</dbReference>
<dbReference type="Gene3D" id="1.10.1040.10">
    <property type="entry name" value="N-(1-d-carboxylethyl)-l-norvaline Dehydrogenase, domain 2"/>
    <property type="match status" value="1"/>
</dbReference>
<feature type="domain" description="NADPH-dependent reductive aminase-like C-terminal" evidence="5">
    <location>
        <begin position="160"/>
        <end position="285"/>
    </location>
</feature>
<gene>
    <name evidence="6" type="ORF">RM590_05300</name>
</gene>
<dbReference type="InterPro" id="IPR006115">
    <property type="entry name" value="6PGDH_NADP-bd"/>
</dbReference>
<dbReference type="InterPro" id="IPR015815">
    <property type="entry name" value="HIBADH-related"/>
</dbReference>
<evidence type="ECO:0000259" key="5">
    <source>
        <dbReference type="Pfam" id="PF21761"/>
    </source>
</evidence>
<keyword evidence="2 6" id="KW-0560">Oxidoreductase</keyword>
<dbReference type="InterPro" id="IPR013328">
    <property type="entry name" value="6PGD_dom2"/>
</dbReference>
<keyword evidence="3" id="KW-0732">Signal</keyword>
<feature type="chain" id="PRO_5047022358" evidence="3">
    <location>
        <begin position="18"/>
        <end position="298"/>
    </location>
</feature>
<evidence type="ECO:0000313" key="6">
    <source>
        <dbReference type="EMBL" id="MDT0342047.1"/>
    </source>
</evidence>
<dbReference type="GO" id="GO:0016491">
    <property type="term" value="F:oxidoreductase activity"/>
    <property type="evidence" value="ECO:0007669"/>
    <property type="project" value="UniProtKB-KW"/>
</dbReference>
<dbReference type="RefSeq" id="WP_311703178.1">
    <property type="nucleotide sequence ID" value="NZ_JAVREL010000002.1"/>
</dbReference>
<proteinExistence type="inferred from homology"/>
<evidence type="ECO:0000256" key="3">
    <source>
        <dbReference type="SAM" id="SignalP"/>
    </source>
</evidence>
<dbReference type="InterPro" id="IPR051265">
    <property type="entry name" value="HIBADH-related_NP60_sf"/>
</dbReference>
<evidence type="ECO:0000256" key="1">
    <source>
        <dbReference type="ARBA" id="ARBA00009080"/>
    </source>
</evidence>
<protein>
    <submittedName>
        <fullName evidence="6">NAD(P)-dependent oxidoreductase</fullName>
        <ecNumber evidence="6">1.1.-.-</ecNumber>
    </submittedName>
</protein>
<dbReference type="PIRSF" id="PIRSF000103">
    <property type="entry name" value="HIBADH"/>
    <property type="match status" value="1"/>
</dbReference>
<dbReference type="SUPFAM" id="SSF51735">
    <property type="entry name" value="NAD(P)-binding Rossmann-fold domains"/>
    <property type="match status" value="1"/>
</dbReference>
<feature type="domain" description="6-phosphogluconate dehydrogenase NADP-binding" evidence="4">
    <location>
        <begin position="4"/>
        <end position="158"/>
    </location>
</feature>
<organism evidence="6 7">
    <name type="scientific">Streptomyces litchfieldiae</name>
    <dbReference type="NCBI Taxonomy" id="3075543"/>
    <lineage>
        <taxon>Bacteria</taxon>
        <taxon>Bacillati</taxon>
        <taxon>Actinomycetota</taxon>
        <taxon>Actinomycetes</taxon>
        <taxon>Kitasatosporales</taxon>
        <taxon>Streptomycetaceae</taxon>
        <taxon>Streptomyces</taxon>
    </lineage>
</organism>
<name>A0ABU2MKC1_9ACTN</name>
<comment type="caution">
    <text evidence="6">The sequence shown here is derived from an EMBL/GenBank/DDBJ whole genome shotgun (WGS) entry which is preliminary data.</text>
</comment>
<sequence length="298" mass="29996">MASVAVLGLGAMGTALAGAFLTAGHDVTVWNRTAARAEPLAARGARVAATPEEAVTAAPLTVICVVDDTAARQVLDPLATTLAGRTLVNLTNGTPEQGRELAAWAEKHGIAFLDGAVMVPVPVVGTPDALILTSGPPKTFEAHRDTLAALGGKVRHLGTDPGLAAAHDLAMLDAFFTGAAGLVHAFALAGAEGISPEDFLSYATEVATLLPAIAAGFASAIGTGEHLGAAGNLRMDAAAIRHIAEVSRAHGLDTSALDSVLALVDRTVAAGHGEDSFSSVIELIRPPAPSAAPADRPD</sequence>
<dbReference type="PANTHER" id="PTHR43580:SF2">
    <property type="entry name" value="CYTOKINE-LIKE NUCLEAR FACTOR N-PAC"/>
    <property type="match status" value="1"/>
</dbReference>
<evidence type="ECO:0000256" key="2">
    <source>
        <dbReference type="ARBA" id="ARBA00023002"/>
    </source>
</evidence>
<dbReference type="EMBL" id="JAVREL010000002">
    <property type="protein sequence ID" value="MDT0342047.1"/>
    <property type="molecule type" value="Genomic_DNA"/>
</dbReference>
<reference evidence="7" key="1">
    <citation type="submission" date="2023-07" db="EMBL/GenBank/DDBJ databases">
        <title>30 novel species of actinomycetes from the DSMZ collection.</title>
        <authorList>
            <person name="Nouioui I."/>
        </authorList>
    </citation>
    <scope>NUCLEOTIDE SEQUENCE [LARGE SCALE GENOMIC DNA]</scope>
    <source>
        <strain evidence="7">DSM 44938</strain>
    </source>
</reference>
<dbReference type="Proteomes" id="UP001183246">
    <property type="component" value="Unassembled WGS sequence"/>
</dbReference>
<feature type="signal peptide" evidence="3">
    <location>
        <begin position="1"/>
        <end position="17"/>
    </location>
</feature>
<evidence type="ECO:0000313" key="7">
    <source>
        <dbReference type="Proteomes" id="UP001183246"/>
    </source>
</evidence>
<dbReference type="Gene3D" id="3.40.50.720">
    <property type="entry name" value="NAD(P)-binding Rossmann-like Domain"/>
    <property type="match status" value="1"/>
</dbReference>
<accession>A0ABU2MKC1</accession>
<evidence type="ECO:0000259" key="4">
    <source>
        <dbReference type="Pfam" id="PF03446"/>
    </source>
</evidence>
<dbReference type="EC" id="1.1.-.-" evidence="6"/>
<dbReference type="PANTHER" id="PTHR43580">
    <property type="entry name" value="OXIDOREDUCTASE GLYR1-RELATED"/>
    <property type="match status" value="1"/>
</dbReference>